<evidence type="ECO:0000313" key="2">
    <source>
        <dbReference type="EMBL" id="ADB31109.1"/>
    </source>
</evidence>
<organism evidence="2 3">
    <name type="scientific">Kribbella flavida (strain DSM 17836 / JCM 10339 / NBRC 14399)</name>
    <dbReference type="NCBI Taxonomy" id="479435"/>
    <lineage>
        <taxon>Bacteria</taxon>
        <taxon>Bacillati</taxon>
        <taxon>Actinomycetota</taxon>
        <taxon>Actinomycetes</taxon>
        <taxon>Propionibacteriales</taxon>
        <taxon>Kribbellaceae</taxon>
        <taxon>Kribbella</taxon>
    </lineage>
</organism>
<gene>
    <name evidence="2" type="ordered locus">Kfla_2018</name>
</gene>
<dbReference type="Proteomes" id="UP000007967">
    <property type="component" value="Chromosome"/>
</dbReference>
<keyword evidence="1" id="KW-1133">Transmembrane helix</keyword>
<name>D2PQX6_KRIFD</name>
<protein>
    <recommendedName>
        <fullName evidence="4">DUF304 domain-containing protein</fullName>
    </recommendedName>
</protein>
<sequence>MAPSAHPSLPWQLPPAAERLVDTFRRTGSVELETSRKAIAGIIACTMPFLAMFGYSFTSPNPTMPIAIGAVFAGPLLGVAIWITWLLLPRVRVVVDSDGLVVRGKRVVWSEISEFRVGVVSSRATYTFVIAERTGHDGHPTSPVNLPLLLTPDAAKLKAALDVLLAERHATARGIPGRIQRWPR</sequence>
<evidence type="ECO:0000313" key="3">
    <source>
        <dbReference type="Proteomes" id="UP000007967"/>
    </source>
</evidence>
<dbReference type="KEGG" id="kfl:Kfla_2018"/>
<keyword evidence="1" id="KW-0812">Transmembrane</keyword>
<keyword evidence="1" id="KW-0472">Membrane</keyword>
<dbReference type="HOGENOM" id="CLU_1466388_0_0_11"/>
<feature type="transmembrane region" description="Helical" evidence="1">
    <location>
        <begin position="38"/>
        <end position="58"/>
    </location>
</feature>
<dbReference type="AlphaFoldDB" id="D2PQX6"/>
<keyword evidence="3" id="KW-1185">Reference proteome</keyword>
<dbReference type="RefSeq" id="WP_012919665.1">
    <property type="nucleotide sequence ID" value="NC_013729.1"/>
</dbReference>
<evidence type="ECO:0000256" key="1">
    <source>
        <dbReference type="SAM" id="Phobius"/>
    </source>
</evidence>
<feature type="transmembrane region" description="Helical" evidence="1">
    <location>
        <begin position="64"/>
        <end position="88"/>
    </location>
</feature>
<accession>D2PQX6</accession>
<dbReference type="EMBL" id="CP001736">
    <property type="protein sequence ID" value="ADB31109.1"/>
    <property type="molecule type" value="Genomic_DNA"/>
</dbReference>
<evidence type="ECO:0008006" key="4">
    <source>
        <dbReference type="Google" id="ProtNLM"/>
    </source>
</evidence>
<proteinExistence type="predicted"/>
<dbReference type="OrthoDB" id="9966294at2"/>
<reference evidence="3" key="1">
    <citation type="submission" date="2009-09" db="EMBL/GenBank/DDBJ databases">
        <title>The complete genome of Kribbella flavida DSM 17836.</title>
        <authorList>
            <consortium name="US DOE Joint Genome Institute (JGI-PGF)"/>
            <person name="Lucas S."/>
            <person name="Copeland A."/>
            <person name="Lapidus A."/>
            <person name="Glavina del Rio T."/>
            <person name="Dalin E."/>
            <person name="Tice H."/>
            <person name="Bruce D."/>
            <person name="Goodwin L."/>
            <person name="Pitluck S."/>
            <person name="Kyrpides N."/>
            <person name="Mavromatis K."/>
            <person name="Ivanova N."/>
            <person name="Saunders E."/>
            <person name="Brettin T."/>
            <person name="Detter J.C."/>
            <person name="Han C."/>
            <person name="Larimer F."/>
            <person name="Land M."/>
            <person name="Hauser L."/>
            <person name="Markowitz V."/>
            <person name="Cheng J.-F."/>
            <person name="Hugenholtz P."/>
            <person name="Woyke T."/>
            <person name="Wu D."/>
            <person name="Pukall R."/>
            <person name="Klenk H.-P."/>
            <person name="Eisen J.A."/>
        </authorList>
    </citation>
    <scope>NUCLEOTIDE SEQUENCE [LARGE SCALE GENOMIC DNA]</scope>
    <source>
        <strain evidence="3">DSM 17836 / JCM 10339 / NBRC 14399</strain>
    </source>
</reference>
<reference evidence="2 3" key="2">
    <citation type="journal article" date="2010" name="Stand. Genomic Sci.">
        <title>Complete genome sequence of Kribbella flavida type strain (IFO 14399).</title>
        <authorList>
            <person name="Pukall R."/>
            <person name="Lapidus A."/>
            <person name="Glavina Del Rio T."/>
            <person name="Copeland A."/>
            <person name="Tice H."/>
            <person name="Cheng J.-F."/>
            <person name="Lucas S."/>
            <person name="Chen F."/>
            <person name="Nolan M."/>
            <person name="LaButti K."/>
            <person name="Pati A."/>
            <person name="Ivanova N."/>
            <person name="Mavrommatis K."/>
            <person name="Mikhailova N."/>
            <person name="Pitluck S."/>
            <person name="Bruce D."/>
            <person name="Goodwin L."/>
            <person name="Land M."/>
            <person name="Hauser L."/>
            <person name="Chang Y.-J."/>
            <person name="Jeffries C.D."/>
            <person name="Chen A."/>
            <person name="Palaniappan K."/>
            <person name="Chain P."/>
            <person name="Rohde M."/>
            <person name="Goeker M."/>
            <person name="Bristow J."/>
            <person name="Eisen J.A."/>
            <person name="Markowitz V."/>
            <person name="Hugenholtz P."/>
            <person name="Kyrpides N.C."/>
            <person name="Klenk H.-P."/>
            <person name="Brettin T."/>
        </authorList>
    </citation>
    <scope>NUCLEOTIDE SEQUENCE [LARGE SCALE GENOMIC DNA]</scope>
    <source>
        <strain evidence="3">DSM 17836 / JCM 10339 / NBRC 14399</strain>
    </source>
</reference>